<dbReference type="Pfam" id="PF18962">
    <property type="entry name" value="Por_Secre_tail"/>
    <property type="match status" value="1"/>
</dbReference>
<evidence type="ECO:0000256" key="3">
    <source>
        <dbReference type="ARBA" id="ARBA00022723"/>
    </source>
</evidence>
<reference evidence="12 13" key="1">
    <citation type="submission" date="2016-11" db="EMBL/GenBank/DDBJ databases">
        <authorList>
            <person name="Jaros S."/>
            <person name="Januszkiewicz K."/>
            <person name="Wedrychowicz H."/>
        </authorList>
    </citation>
    <scope>NUCLEOTIDE SEQUENCE [LARGE SCALE GENOMIC DNA]</scope>
    <source>
        <strain evidence="12 13">DSM 21074</strain>
    </source>
</reference>
<dbReference type="GO" id="GO:0008237">
    <property type="term" value="F:metallopeptidase activity"/>
    <property type="evidence" value="ECO:0007669"/>
    <property type="project" value="UniProtKB-KW"/>
</dbReference>
<dbReference type="SUPFAM" id="SSF55486">
    <property type="entry name" value="Metalloproteases ('zincins'), catalytic domain"/>
    <property type="match status" value="1"/>
</dbReference>
<evidence type="ECO:0000259" key="10">
    <source>
        <dbReference type="Pfam" id="PF05572"/>
    </source>
</evidence>
<evidence type="ECO:0000256" key="2">
    <source>
        <dbReference type="ARBA" id="ARBA00022670"/>
    </source>
</evidence>
<keyword evidence="2" id="KW-0645">Protease</keyword>
<feature type="domain" description="Secretion system C-terminal sorting" evidence="11">
    <location>
        <begin position="350"/>
        <end position="413"/>
    </location>
</feature>
<keyword evidence="4 9" id="KW-0732">Signal</keyword>
<evidence type="ECO:0000256" key="8">
    <source>
        <dbReference type="ARBA" id="ARBA00023157"/>
    </source>
</evidence>
<dbReference type="NCBIfam" id="TIGR04183">
    <property type="entry name" value="Por_Secre_tail"/>
    <property type="match status" value="1"/>
</dbReference>
<evidence type="ECO:0000256" key="4">
    <source>
        <dbReference type="ARBA" id="ARBA00022729"/>
    </source>
</evidence>
<evidence type="ECO:0000256" key="1">
    <source>
        <dbReference type="ARBA" id="ARBA00008721"/>
    </source>
</evidence>
<proteinExistence type="inferred from homology"/>
<dbReference type="AlphaFoldDB" id="A0A1M6L976"/>
<dbReference type="PANTHER" id="PTHR47466:SF1">
    <property type="entry name" value="METALLOPROTEASE MEP1 (AFU_ORTHOLOGUE AFUA_1G07730)-RELATED"/>
    <property type="match status" value="1"/>
</dbReference>
<sequence length="422" mass="44872">MKKNFYAVALACLGLGTLTVQAQDARLAAIGNQPAAPSRNCSTMEVLEAQLAADPALAQRMRGIERHTAQVLANPTANRLAGTVTIPVVVHVVYNTAAQNVSQAQIDAQIRVLNEDYARTNADANLVPSLFAGVASGTNVQFVLAKRDPNGAATTGVVRRSTKTRTFSSNDFVKYTSKGGSDAWPRDKYLNLWLCNLGNGLLGYAQFPGGAAATDGVVCLYSSVPGGSATNYNKGRTATHEVGHWLNLRHIWGDASCGNDLVSDTPTQQTSNGGCPAFPHVTCGNQGDMSMNYMDYTYDACMYMFSAGQSSRMDALFAAGGSRASLATSLGGTAPRTALASAGTTTSVAMYPNPAHDVLNLTLPQAAAKGWSVTVYDLRGHEMEQATYNGQGQVNVAQLPKGLYQMTFSDGEQIMRQRFEKE</sequence>
<dbReference type="GO" id="GO:0046872">
    <property type="term" value="F:metal ion binding"/>
    <property type="evidence" value="ECO:0007669"/>
    <property type="project" value="UniProtKB-KW"/>
</dbReference>
<keyword evidence="6" id="KW-0862">Zinc</keyword>
<evidence type="ECO:0000313" key="13">
    <source>
        <dbReference type="Proteomes" id="UP000184418"/>
    </source>
</evidence>
<dbReference type="InterPro" id="IPR008754">
    <property type="entry name" value="Peptidase_M43"/>
</dbReference>
<evidence type="ECO:0000256" key="5">
    <source>
        <dbReference type="ARBA" id="ARBA00022801"/>
    </source>
</evidence>
<organism evidence="12 13">
    <name type="scientific">Hymenobacter daecheongensis DSM 21074</name>
    <dbReference type="NCBI Taxonomy" id="1121955"/>
    <lineage>
        <taxon>Bacteria</taxon>
        <taxon>Pseudomonadati</taxon>
        <taxon>Bacteroidota</taxon>
        <taxon>Cytophagia</taxon>
        <taxon>Cytophagales</taxon>
        <taxon>Hymenobacteraceae</taxon>
        <taxon>Hymenobacter</taxon>
    </lineage>
</organism>
<evidence type="ECO:0000256" key="9">
    <source>
        <dbReference type="SAM" id="SignalP"/>
    </source>
</evidence>
<dbReference type="InterPro" id="IPR026444">
    <property type="entry name" value="Secre_tail"/>
</dbReference>
<comment type="similarity">
    <text evidence="1">Belongs to the peptidase M43B family.</text>
</comment>
<keyword evidence="13" id="KW-1185">Reference proteome</keyword>
<dbReference type="EMBL" id="FQYN01000009">
    <property type="protein sequence ID" value="SHJ67732.1"/>
    <property type="molecule type" value="Genomic_DNA"/>
</dbReference>
<keyword evidence="7" id="KW-0482">Metalloprotease</keyword>
<dbReference type="GO" id="GO:0006508">
    <property type="term" value="P:proteolysis"/>
    <property type="evidence" value="ECO:0007669"/>
    <property type="project" value="UniProtKB-KW"/>
</dbReference>
<dbReference type="Proteomes" id="UP000184418">
    <property type="component" value="Unassembled WGS sequence"/>
</dbReference>
<evidence type="ECO:0000256" key="7">
    <source>
        <dbReference type="ARBA" id="ARBA00023049"/>
    </source>
</evidence>
<keyword evidence="3" id="KW-0479">Metal-binding</keyword>
<name>A0A1M6L976_9BACT</name>
<dbReference type="Pfam" id="PF05572">
    <property type="entry name" value="Peptidase_M43"/>
    <property type="match status" value="1"/>
</dbReference>
<dbReference type="Gene3D" id="3.40.390.10">
    <property type="entry name" value="Collagenase (Catalytic Domain)"/>
    <property type="match status" value="1"/>
</dbReference>
<dbReference type="STRING" id="1121955.SAMN02745146_3672"/>
<feature type="domain" description="Peptidase M43 pregnancy-associated plasma-A" evidence="10">
    <location>
        <begin position="181"/>
        <end position="316"/>
    </location>
</feature>
<feature type="chain" id="PRO_5012770906" evidence="9">
    <location>
        <begin position="23"/>
        <end position="422"/>
    </location>
</feature>
<keyword evidence="8" id="KW-1015">Disulfide bond</keyword>
<evidence type="ECO:0000256" key="6">
    <source>
        <dbReference type="ARBA" id="ARBA00022833"/>
    </source>
</evidence>
<dbReference type="PANTHER" id="PTHR47466">
    <property type="match status" value="1"/>
</dbReference>
<gene>
    <name evidence="12" type="ORF">SAMN02745146_3672</name>
</gene>
<feature type="signal peptide" evidence="9">
    <location>
        <begin position="1"/>
        <end position="22"/>
    </location>
</feature>
<dbReference type="InterPro" id="IPR024079">
    <property type="entry name" value="MetalloPept_cat_dom_sf"/>
</dbReference>
<evidence type="ECO:0000313" key="12">
    <source>
        <dbReference type="EMBL" id="SHJ67732.1"/>
    </source>
</evidence>
<protein>
    <submittedName>
        <fullName evidence="12">Por secretion system C-terminal sorting domain-containing protein</fullName>
    </submittedName>
</protein>
<keyword evidence="5" id="KW-0378">Hydrolase</keyword>
<evidence type="ECO:0000259" key="11">
    <source>
        <dbReference type="Pfam" id="PF18962"/>
    </source>
</evidence>
<dbReference type="CDD" id="cd04275">
    <property type="entry name" value="ZnMc_pappalysin_like"/>
    <property type="match status" value="1"/>
</dbReference>
<accession>A0A1M6L976</accession>